<dbReference type="PROSITE" id="PS00061">
    <property type="entry name" value="ADH_SHORT"/>
    <property type="match status" value="1"/>
</dbReference>
<comment type="similarity">
    <text evidence="1">Belongs to the short-chain dehydrogenases/reductases (SDR) family.</text>
</comment>
<dbReference type="Proteomes" id="UP001180489">
    <property type="component" value="Unassembled WGS sequence"/>
</dbReference>
<gene>
    <name evidence="3" type="ORF">RM863_29605</name>
</gene>
<dbReference type="PRINTS" id="PR00080">
    <property type="entry name" value="SDRFAMILY"/>
</dbReference>
<sequence>MSEPGILEKFRLHGKVAVVTGGNSGIGLGVARGLAQAGADVAVWARDPDRNREAVAQLEQDGVKALAVACDVSDPAQVEAAAERTLAWFGRIDTCVAAAGVNAQTPFVDTELEEFRRVTGTNLEGTFLTFRAVARHMVENEGGSLLAVSSISSHSGQPRSAHYAASKAGVTAVVKSLAVELARYGVRANAVIPGWIETPMIQDFLANERFVERVLKRVPHRRWGTPEDLAGLAVYLASPAASYVTGAEIIVDGGYTLF</sequence>
<dbReference type="InterPro" id="IPR036291">
    <property type="entry name" value="NAD(P)-bd_dom_sf"/>
</dbReference>
<comment type="caution">
    <text evidence="3">The sequence shown here is derived from an EMBL/GenBank/DDBJ whole genome shotgun (WGS) entry which is preliminary data.</text>
</comment>
<dbReference type="PANTHER" id="PTHR42760">
    <property type="entry name" value="SHORT-CHAIN DEHYDROGENASES/REDUCTASES FAMILY MEMBER"/>
    <property type="match status" value="1"/>
</dbReference>
<accession>A0ABU2UTA4</accession>
<dbReference type="EMBL" id="JAVRFF010000040">
    <property type="protein sequence ID" value="MDT0476290.1"/>
    <property type="molecule type" value="Genomic_DNA"/>
</dbReference>
<dbReference type="SUPFAM" id="SSF51735">
    <property type="entry name" value="NAD(P)-binding Rossmann-fold domains"/>
    <property type="match status" value="1"/>
</dbReference>
<evidence type="ECO:0000259" key="2">
    <source>
        <dbReference type="SMART" id="SM00822"/>
    </source>
</evidence>
<keyword evidence="4" id="KW-1185">Reference proteome</keyword>
<dbReference type="Pfam" id="PF13561">
    <property type="entry name" value="adh_short_C2"/>
    <property type="match status" value="1"/>
</dbReference>
<dbReference type="Gene3D" id="3.40.50.720">
    <property type="entry name" value="NAD(P)-binding Rossmann-like Domain"/>
    <property type="match status" value="1"/>
</dbReference>
<protein>
    <submittedName>
        <fullName evidence="3">SDR family NAD(P)-dependent oxidoreductase</fullName>
    </submittedName>
</protein>
<reference evidence="3" key="1">
    <citation type="submission" date="2024-05" db="EMBL/GenBank/DDBJ databases">
        <title>30 novel species of actinomycetes from the DSMZ collection.</title>
        <authorList>
            <person name="Nouioui I."/>
        </authorList>
    </citation>
    <scope>NUCLEOTIDE SEQUENCE</scope>
    <source>
        <strain evidence="3">DSM 41014</strain>
    </source>
</reference>
<feature type="domain" description="Ketoreductase" evidence="2">
    <location>
        <begin position="15"/>
        <end position="198"/>
    </location>
</feature>
<dbReference type="InterPro" id="IPR057326">
    <property type="entry name" value="KR_dom"/>
</dbReference>
<evidence type="ECO:0000256" key="1">
    <source>
        <dbReference type="ARBA" id="ARBA00006484"/>
    </source>
</evidence>
<name>A0ABU2UTA4_9ACTN</name>
<evidence type="ECO:0000313" key="4">
    <source>
        <dbReference type="Proteomes" id="UP001180489"/>
    </source>
</evidence>
<dbReference type="InterPro" id="IPR020904">
    <property type="entry name" value="Sc_DH/Rdtase_CS"/>
</dbReference>
<dbReference type="PRINTS" id="PR00081">
    <property type="entry name" value="GDHRDH"/>
</dbReference>
<organism evidence="3 4">
    <name type="scientific">Streptomyces hintoniae</name>
    <dbReference type="NCBI Taxonomy" id="3075521"/>
    <lineage>
        <taxon>Bacteria</taxon>
        <taxon>Bacillati</taxon>
        <taxon>Actinomycetota</taxon>
        <taxon>Actinomycetes</taxon>
        <taxon>Kitasatosporales</taxon>
        <taxon>Streptomycetaceae</taxon>
        <taxon>Streptomyces</taxon>
    </lineage>
</organism>
<dbReference type="RefSeq" id="WP_311636990.1">
    <property type="nucleotide sequence ID" value="NZ_JAVRFF010000040.1"/>
</dbReference>
<proteinExistence type="inferred from homology"/>
<evidence type="ECO:0000313" key="3">
    <source>
        <dbReference type="EMBL" id="MDT0476290.1"/>
    </source>
</evidence>
<dbReference type="NCBIfam" id="NF005559">
    <property type="entry name" value="PRK07231.1"/>
    <property type="match status" value="1"/>
</dbReference>
<dbReference type="InterPro" id="IPR002347">
    <property type="entry name" value="SDR_fam"/>
</dbReference>
<dbReference type="SMART" id="SM00822">
    <property type="entry name" value="PKS_KR"/>
    <property type="match status" value="1"/>
</dbReference>